<feature type="transmembrane region" description="Helical" evidence="6">
    <location>
        <begin position="148"/>
        <end position="165"/>
    </location>
</feature>
<protein>
    <recommendedName>
        <fullName evidence="7">Major facilitator superfamily (MFS) profile domain-containing protein</fullName>
    </recommendedName>
</protein>
<evidence type="ECO:0000256" key="3">
    <source>
        <dbReference type="ARBA" id="ARBA00022692"/>
    </source>
</evidence>
<evidence type="ECO:0000256" key="2">
    <source>
        <dbReference type="ARBA" id="ARBA00022448"/>
    </source>
</evidence>
<dbReference type="InterPro" id="IPR036259">
    <property type="entry name" value="MFS_trans_sf"/>
</dbReference>
<dbReference type="EMBL" id="JAVRQU010000015">
    <property type="protein sequence ID" value="KAK5694904.1"/>
    <property type="molecule type" value="Genomic_DNA"/>
</dbReference>
<dbReference type="Pfam" id="PF07690">
    <property type="entry name" value="MFS_1"/>
    <property type="match status" value="1"/>
</dbReference>
<dbReference type="GO" id="GO:0022857">
    <property type="term" value="F:transmembrane transporter activity"/>
    <property type="evidence" value="ECO:0007669"/>
    <property type="project" value="InterPro"/>
</dbReference>
<dbReference type="AlphaFoldDB" id="A0AAN7W281"/>
<keyword evidence="3 6" id="KW-0812">Transmembrane</keyword>
<dbReference type="InterPro" id="IPR020846">
    <property type="entry name" value="MFS_dom"/>
</dbReference>
<proteinExistence type="predicted"/>
<dbReference type="FunFam" id="1.20.1250.20:FF:000013">
    <property type="entry name" value="MFS general substrate transporter"/>
    <property type="match status" value="1"/>
</dbReference>
<feature type="domain" description="Major facilitator superfamily (MFS) profile" evidence="7">
    <location>
        <begin position="1"/>
        <end position="295"/>
    </location>
</feature>
<dbReference type="PROSITE" id="PS50850">
    <property type="entry name" value="MFS"/>
    <property type="match status" value="1"/>
</dbReference>
<dbReference type="PANTHER" id="PTHR43791:SF92">
    <property type="entry name" value="AGL026WP"/>
    <property type="match status" value="1"/>
</dbReference>
<keyword evidence="4 6" id="KW-1133">Transmembrane helix</keyword>
<evidence type="ECO:0000259" key="7">
    <source>
        <dbReference type="PROSITE" id="PS50850"/>
    </source>
</evidence>
<name>A0AAN7W281_9PEZI</name>
<comment type="caution">
    <text evidence="8">The sequence shown here is derived from an EMBL/GenBank/DDBJ whole genome shotgun (WGS) entry which is preliminary data.</text>
</comment>
<evidence type="ECO:0000313" key="9">
    <source>
        <dbReference type="Proteomes" id="UP001310594"/>
    </source>
</evidence>
<keyword evidence="2" id="KW-0813">Transport</keyword>
<feature type="transmembrane region" description="Helical" evidence="6">
    <location>
        <begin position="234"/>
        <end position="255"/>
    </location>
</feature>
<evidence type="ECO:0000256" key="4">
    <source>
        <dbReference type="ARBA" id="ARBA00022989"/>
    </source>
</evidence>
<sequence length="328" mass="35758">MALLVSGIVISNAFAGLISAGILKGMSGISGLSWQWLFIIEGLATVVVACGAIFVLPDYPGTTKWLSIDEKNVAQARLAIDIGSEDILDEEKIGVFRSLLAAARDYRVWLFACMQMATTASISYSHFFPTLISGLGFENHTTALLLTSPPYVLGFFYAVGMAFAADRMQTRSPFAGASAGLALIGGIMAVALPLDAQWARYAAMFFLVCGTYGIYCTTYTWLSSTIPRPPAKRAAAIGIANSFANLASFYGNYFWLDKYEPDYTESWATIIAFLVLCSCCILGLRFMLSRKNKHFERLSAQYAAGELDGRRLAADEERAVANGFRYII</sequence>
<feature type="transmembrane region" description="Helical" evidence="6">
    <location>
        <begin position="198"/>
        <end position="222"/>
    </location>
</feature>
<keyword evidence="5 6" id="KW-0472">Membrane</keyword>
<gene>
    <name evidence="8" type="ORF">LTR97_009495</name>
</gene>
<evidence type="ECO:0000256" key="1">
    <source>
        <dbReference type="ARBA" id="ARBA00004141"/>
    </source>
</evidence>
<dbReference type="GO" id="GO:0016020">
    <property type="term" value="C:membrane"/>
    <property type="evidence" value="ECO:0007669"/>
    <property type="project" value="UniProtKB-SubCell"/>
</dbReference>
<dbReference type="PANTHER" id="PTHR43791">
    <property type="entry name" value="PERMEASE-RELATED"/>
    <property type="match status" value="1"/>
</dbReference>
<dbReference type="InterPro" id="IPR011701">
    <property type="entry name" value="MFS"/>
</dbReference>
<dbReference type="Proteomes" id="UP001310594">
    <property type="component" value="Unassembled WGS sequence"/>
</dbReference>
<reference evidence="8" key="1">
    <citation type="submission" date="2023-08" db="EMBL/GenBank/DDBJ databases">
        <title>Black Yeasts Isolated from many extreme environments.</title>
        <authorList>
            <person name="Coleine C."/>
            <person name="Stajich J.E."/>
            <person name="Selbmann L."/>
        </authorList>
    </citation>
    <scope>NUCLEOTIDE SEQUENCE</scope>
    <source>
        <strain evidence="8">CCFEE 5810</strain>
    </source>
</reference>
<evidence type="ECO:0000313" key="8">
    <source>
        <dbReference type="EMBL" id="KAK5694904.1"/>
    </source>
</evidence>
<feature type="transmembrane region" description="Helical" evidence="6">
    <location>
        <begin position="36"/>
        <end position="56"/>
    </location>
</feature>
<organism evidence="8 9">
    <name type="scientific">Elasticomyces elasticus</name>
    <dbReference type="NCBI Taxonomy" id="574655"/>
    <lineage>
        <taxon>Eukaryota</taxon>
        <taxon>Fungi</taxon>
        <taxon>Dikarya</taxon>
        <taxon>Ascomycota</taxon>
        <taxon>Pezizomycotina</taxon>
        <taxon>Dothideomycetes</taxon>
        <taxon>Dothideomycetidae</taxon>
        <taxon>Mycosphaerellales</taxon>
        <taxon>Teratosphaeriaceae</taxon>
        <taxon>Elasticomyces</taxon>
    </lineage>
</organism>
<evidence type="ECO:0000256" key="5">
    <source>
        <dbReference type="ARBA" id="ARBA00023136"/>
    </source>
</evidence>
<feature type="transmembrane region" description="Helical" evidence="6">
    <location>
        <begin position="172"/>
        <end position="192"/>
    </location>
</feature>
<feature type="transmembrane region" description="Helical" evidence="6">
    <location>
        <begin position="108"/>
        <end position="128"/>
    </location>
</feature>
<comment type="subcellular location">
    <subcellularLocation>
        <location evidence="1">Membrane</location>
        <topology evidence="1">Multi-pass membrane protein</topology>
    </subcellularLocation>
</comment>
<dbReference type="SUPFAM" id="SSF103473">
    <property type="entry name" value="MFS general substrate transporter"/>
    <property type="match status" value="1"/>
</dbReference>
<feature type="transmembrane region" description="Helical" evidence="6">
    <location>
        <begin position="267"/>
        <end position="288"/>
    </location>
</feature>
<evidence type="ECO:0000256" key="6">
    <source>
        <dbReference type="SAM" id="Phobius"/>
    </source>
</evidence>
<dbReference type="Gene3D" id="1.20.1250.20">
    <property type="entry name" value="MFS general substrate transporter like domains"/>
    <property type="match status" value="1"/>
</dbReference>
<accession>A0AAN7W281</accession>